<organism evidence="3 4">
    <name type="scientific">Leptotrichia trevisanii</name>
    <dbReference type="NCBI Taxonomy" id="109328"/>
    <lineage>
        <taxon>Bacteria</taxon>
        <taxon>Fusobacteriati</taxon>
        <taxon>Fusobacteriota</taxon>
        <taxon>Fusobacteriia</taxon>
        <taxon>Fusobacteriales</taxon>
        <taxon>Leptotrichiaceae</taxon>
        <taxon>Leptotrichia</taxon>
    </lineage>
</organism>
<feature type="compositionally biased region" description="Polar residues" evidence="2">
    <location>
        <begin position="242"/>
        <end position="255"/>
    </location>
</feature>
<keyword evidence="4" id="KW-1185">Reference proteome</keyword>
<feature type="coiled-coil region" evidence="1">
    <location>
        <begin position="408"/>
        <end position="451"/>
    </location>
</feature>
<feature type="compositionally biased region" description="Basic and acidic residues" evidence="2">
    <location>
        <begin position="217"/>
        <end position="234"/>
    </location>
</feature>
<dbReference type="EMBL" id="AP019831">
    <property type="protein sequence ID" value="BBM44188.1"/>
    <property type="molecule type" value="Genomic_DNA"/>
</dbReference>
<name>A0A510JXS9_9FUSO</name>
<evidence type="ECO:0000313" key="4">
    <source>
        <dbReference type="Proteomes" id="UP000422644"/>
    </source>
</evidence>
<dbReference type="Proteomes" id="UP000422644">
    <property type="component" value="Chromosome"/>
</dbReference>
<keyword evidence="1" id="KW-0175">Coiled coil</keyword>
<accession>A0A510JXS9</accession>
<evidence type="ECO:0000256" key="1">
    <source>
        <dbReference type="SAM" id="Coils"/>
    </source>
</evidence>
<sequence length="536" mass="61831">MKGVIKIKAFVLLLPVEQSEIILKNEEYKSLKRYKELLKLIFDKKRVKTVEEMVKKLKVEAGFIEDVMDSKILILPSYVDNVEFLKGSDEASSLILRNKEIEEMETVEEIETEDKDGKKKKRVISKAIKNWMNDKFKYLQFIEGTYTKITGKIVTIDFGIEKEDTDLDGILNYDKLGSEAKKAYRRKMGKNIIEYLSNLLVVNQLSNWAAVKEVPEKNPYKEQKKTSAAEKDGGNKAPAAPQFTNKQAINVSKQTGKYSESPRVMDKNIGATYEKITKSLWVIYFNENEPFKKEESSDDWDDISDADREYRFQLVNQKLESIDSKIKELDEKIKTEIKAVKERELKKEMLLKQYGSETEMRDRLGKVTSSLAVSGISEENKKALEKERDDINDVLGSSTSDAASLNNIRTYRAEQNKLISERKEVERSQIKSKKEYEAEKEQRDIKEWMEELIGIEFGIPVRYIHIPEVNLLSYSETLSLSEKSEGKFEIILEQVTDNAKFVEAGDPISFFKNRVTDLWDSAEEIIGGTKVNDKRL</sequence>
<reference evidence="3 4" key="1">
    <citation type="submission" date="2019-07" db="EMBL/GenBank/DDBJ databases">
        <title>Complete Genome Sequence of Leptotrichia trevisanii Strain JMUB3870.</title>
        <authorList>
            <person name="Watanabe S."/>
            <person name="Cui L."/>
        </authorList>
    </citation>
    <scope>NUCLEOTIDE SEQUENCE [LARGE SCALE GENOMIC DNA]</scope>
    <source>
        <strain evidence="3 4">JMUB3870</strain>
    </source>
</reference>
<dbReference type="AlphaFoldDB" id="A0A510JXS9"/>
<protein>
    <submittedName>
        <fullName evidence="3">Uncharacterized protein</fullName>
    </submittedName>
</protein>
<evidence type="ECO:0000256" key="2">
    <source>
        <dbReference type="SAM" id="MobiDB-lite"/>
    </source>
</evidence>
<feature type="coiled-coil region" evidence="1">
    <location>
        <begin position="312"/>
        <end position="339"/>
    </location>
</feature>
<gene>
    <name evidence="3" type="ORF">JMUB3870_0295</name>
</gene>
<evidence type="ECO:0000313" key="3">
    <source>
        <dbReference type="EMBL" id="BBM44188.1"/>
    </source>
</evidence>
<proteinExistence type="predicted"/>
<feature type="region of interest" description="Disordered" evidence="2">
    <location>
        <begin position="217"/>
        <end position="255"/>
    </location>
</feature>